<name>A0ABN4TKK2_9BURK</name>
<dbReference type="PROSITE" id="PS51257">
    <property type="entry name" value="PROKAR_LIPOPROTEIN"/>
    <property type="match status" value="1"/>
</dbReference>
<gene>
    <name evidence="2" type="ORF">BKK80_07195</name>
</gene>
<protein>
    <recommendedName>
        <fullName evidence="4">Lipoprotein transmembrane</fullName>
    </recommendedName>
</protein>
<organism evidence="2 3">
    <name type="scientific">Cupriavidus malaysiensis</name>
    <dbReference type="NCBI Taxonomy" id="367825"/>
    <lineage>
        <taxon>Bacteria</taxon>
        <taxon>Pseudomonadati</taxon>
        <taxon>Pseudomonadota</taxon>
        <taxon>Betaproteobacteria</taxon>
        <taxon>Burkholderiales</taxon>
        <taxon>Burkholderiaceae</taxon>
        <taxon>Cupriavidus</taxon>
    </lineage>
</organism>
<evidence type="ECO:0000313" key="3">
    <source>
        <dbReference type="Proteomes" id="UP000177515"/>
    </source>
</evidence>
<reference evidence="2 3" key="1">
    <citation type="submission" date="2016-10" db="EMBL/GenBank/DDBJ databases">
        <title>Complete genome sequences of three Cupriavidus strains isolated from various Malaysian environments.</title>
        <authorList>
            <person name="Abdullah A.A.-A."/>
            <person name="Shafie N.A.H."/>
            <person name="Lau N.S."/>
        </authorList>
    </citation>
    <scope>NUCLEOTIDE SEQUENCE [LARGE SCALE GENOMIC DNA]</scope>
    <source>
        <strain evidence="2 3">USMAA1020</strain>
    </source>
</reference>
<dbReference type="RefSeq" id="WP_071011880.1">
    <property type="nucleotide sequence ID" value="NZ_CP017754.1"/>
</dbReference>
<evidence type="ECO:0008006" key="4">
    <source>
        <dbReference type="Google" id="ProtNLM"/>
    </source>
</evidence>
<proteinExistence type="predicted"/>
<dbReference type="Proteomes" id="UP000177515">
    <property type="component" value="Chromosome 1"/>
</dbReference>
<keyword evidence="3" id="KW-1185">Reference proteome</keyword>
<sequence>MPSSFPRIVAQSALVLAAAALSACAVLAPEQEGQKLLGAPQATVQATFGQPTDIFSLRDGTSRWIYSKQPLGQQAYAADFDSQGRLTAFRQMLQTAELYKAEVGIWTKRDVLEHFGKSREPVQYFPLMKREVWSYRFKHEGQWPSMFNFYFDDSGVLRQTQVTPDPLYDADRRR</sequence>
<feature type="signal peptide" evidence="1">
    <location>
        <begin position="1"/>
        <end position="28"/>
    </location>
</feature>
<feature type="chain" id="PRO_5047203019" description="Lipoprotein transmembrane" evidence="1">
    <location>
        <begin position="29"/>
        <end position="174"/>
    </location>
</feature>
<evidence type="ECO:0000313" key="2">
    <source>
        <dbReference type="EMBL" id="AOZ05610.1"/>
    </source>
</evidence>
<dbReference type="EMBL" id="CP017754">
    <property type="protein sequence ID" value="AOZ05610.1"/>
    <property type="molecule type" value="Genomic_DNA"/>
</dbReference>
<accession>A0ABN4TKK2</accession>
<keyword evidence="1" id="KW-0732">Signal</keyword>
<evidence type="ECO:0000256" key="1">
    <source>
        <dbReference type="SAM" id="SignalP"/>
    </source>
</evidence>